<organism evidence="1 2">
    <name type="scientific">Listeria grayi FSL F6-1183</name>
    <dbReference type="NCBI Taxonomy" id="1265827"/>
    <lineage>
        <taxon>Bacteria</taxon>
        <taxon>Bacillati</taxon>
        <taxon>Bacillota</taxon>
        <taxon>Bacilli</taxon>
        <taxon>Bacillales</taxon>
        <taxon>Listeriaceae</taxon>
        <taxon>Listeria</taxon>
    </lineage>
</organism>
<dbReference type="InterPro" id="IPR016162">
    <property type="entry name" value="Ald_DH_N"/>
</dbReference>
<sequence length="49" mass="5644">PTMRLKPELHLAVTKNSGIGRETHKMILDAYTQAKNIYINLNEEKEGLY</sequence>
<proteinExistence type="predicted"/>
<accession>A0A829RAZ4</accession>
<gene>
    <name evidence="1" type="ORF">LMUR_01370</name>
</gene>
<feature type="non-terminal residue" evidence="1">
    <location>
        <position position="1"/>
    </location>
</feature>
<name>A0A829RAZ4_LISGR</name>
<dbReference type="GO" id="GO:0016491">
    <property type="term" value="F:oxidoreductase activity"/>
    <property type="evidence" value="ECO:0007669"/>
    <property type="project" value="InterPro"/>
</dbReference>
<dbReference type="AlphaFoldDB" id="A0A829RAZ4"/>
<protein>
    <submittedName>
        <fullName evidence="1">Putative aldehyde dehydrogenase</fullName>
    </submittedName>
</protein>
<evidence type="ECO:0000313" key="1">
    <source>
        <dbReference type="EMBL" id="EUJ30476.1"/>
    </source>
</evidence>
<comment type="caution">
    <text evidence="1">The sequence shown here is derived from an EMBL/GenBank/DDBJ whole genome shotgun (WGS) entry which is preliminary data.</text>
</comment>
<reference evidence="1 2" key="1">
    <citation type="submission" date="2012-12" db="EMBL/GenBank/DDBJ databases">
        <title>Novel taxa of Listeriaceae from agricultural environments in the United States.</title>
        <authorList>
            <person name="den Bakker H.C."/>
            <person name="Allred A."/>
            <person name="Warchocki S."/>
            <person name="Wright E.M."/>
            <person name="Burrell A."/>
            <person name="Nightingale K.K."/>
            <person name="Kephart D."/>
            <person name="Wiedmann M."/>
        </authorList>
    </citation>
    <scope>NUCLEOTIDE SEQUENCE [LARGE SCALE GENOMIC DNA]</scope>
    <source>
        <strain evidence="1 2">FSL F6-1183</strain>
    </source>
</reference>
<dbReference type="Gene3D" id="3.40.605.10">
    <property type="entry name" value="Aldehyde Dehydrogenase, Chain A, domain 1"/>
    <property type="match status" value="1"/>
</dbReference>
<dbReference type="EMBL" id="AODG01000003">
    <property type="protein sequence ID" value="EUJ30476.1"/>
    <property type="molecule type" value="Genomic_DNA"/>
</dbReference>
<evidence type="ECO:0000313" key="2">
    <source>
        <dbReference type="Proteomes" id="UP000019251"/>
    </source>
</evidence>
<dbReference type="Proteomes" id="UP000019251">
    <property type="component" value="Unassembled WGS sequence"/>
</dbReference>